<evidence type="ECO:0000256" key="4">
    <source>
        <dbReference type="ARBA" id="ARBA00022827"/>
    </source>
</evidence>
<evidence type="ECO:0000256" key="2">
    <source>
        <dbReference type="ARBA" id="ARBA00010790"/>
    </source>
</evidence>
<dbReference type="EMBL" id="CAKLPY010000009">
    <property type="protein sequence ID" value="CAH0997987.1"/>
    <property type="molecule type" value="Genomic_DNA"/>
</dbReference>
<reference evidence="8" key="1">
    <citation type="submission" date="2021-12" db="EMBL/GenBank/DDBJ databases">
        <authorList>
            <person name="Rodrigo-Torres L."/>
            <person name="Arahal R. D."/>
            <person name="Lucena T."/>
        </authorList>
    </citation>
    <scope>NUCLEOTIDE SEQUENCE</scope>
    <source>
        <strain evidence="8">CECT 8858</strain>
    </source>
</reference>
<sequence>MANLNTKLNKTNTYDAIVIGSGMSGGWAAKELSEKGLKTLVLEKGRMVNHVEDYPTMMMEHWDFEHRGSLTDEDRKKHHIQVRSGFVGESTKHFFTNDLDNPYQETKQFDWIRGNHVGGRSITWGKHTYRWSNYDFEANLREGIAIDWPIRYKDIAPWYTYVEKFVGVSGEKLGLDHLPDGEFLPPIPLNCLEDHFKQQMKSKFKNRIVTPGRVAHLTQPTELHLALGRGKCQNRNRCSRGCPYGAYFSSNAATLPAANNTGNFVIRPNSIVKEIIFDETLKRATGVRVIDSETNDVFEYKAKIIFSCASTLATTQILLNSKSNRYPNGLGNDSGELGHNLMDHHYHVGAMGDFDALEDQYYKGRKPAGLFIPKYVNIDEKSKNPNFLRGYDYQGAGAGRAGWGRGSDEHAIGADFKESLYKPGGWNMGLMGFGEVLPYHENKVTLHSSKMDKWGIPQLVFDAEIKDNELKMRKQIMADAAEMLEVSGFKNIRTFDNAGGLGVGVHEMGTARMGNDPKTSVLNGNNQVHGVNNLFVTDGACMTSSNCVNPSITYMALTARAADFAVSELNKKNL</sequence>
<comment type="caution">
    <text evidence="8">The sequence shown here is derived from an EMBL/GenBank/DDBJ whole genome shotgun (WGS) entry which is preliminary data.</text>
</comment>
<dbReference type="InterPro" id="IPR000172">
    <property type="entry name" value="GMC_OxRdtase_N"/>
</dbReference>
<feature type="domain" description="Glucose-methanol-choline oxidoreductase C-terminal" evidence="7">
    <location>
        <begin position="438"/>
        <end position="557"/>
    </location>
</feature>
<evidence type="ECO:0000256" key="1">
    <source>
        <dbReference type="ARBA" id="ARBA00001974"/>
    </source>
</evidence>
<dbReference type="PANTHER" id="PTHR42784">
    <property type="entry name" value="PYRANOSE 2-OXIDASE"/>
    <property type="match status" value="1"/>
</dbReference>
<dbReference type="InterPro" id="IPR036188">
    <property type="entry name" value="FAD/NAD-bd_sf"/>
</dbReference>
<feature type="domain" description="Glucose-methanol-choline oxidoreductase N-terminal" evidence="6">
    <location>
        <begin position="231"/>
        <end position="344"/>
    </location>
</feature>
<dbReference type="InterPro" id="IPR051473">
    <property type="entry name" value="P2Ox-like"/>
</dbReference>
<name>A0ABM9AW63_9BACT</name>
<protein>
    <submittedName>
        <fullName evidence="8">2-methyl-1,2-propanediol dehydrogenase</fullName>
        <ecNumber evidence="8">1.1.1.400</ecNumber>
    </submittedName>
</protein>
<comment type="similarity">
    <text evidence="2">Belongs to the GMC oxidoreductase family.</text>
</comment>
<evidence type="ECO:0000259" key="7">
    <source>
        <dbReference type="Pfam" id="PF05199"/>
    </source>
</evidence>
<dbReference type="Proteomes" id="UP000837932">
    <property type="component" value="Unassembled WGS sequence"/>
</dbReference>
<evidence type="ECO:0000313" key="8">
    <source>
        <dbReference type="EMBL" id="CAH0997987.1"/>
    </source>
</evidence>
<gene>
    <name evidence="8" type="primary">mpdB_10</name>
    <name evidence="8" type="ORF">EMA8858_04122</name>
</gene>
<accession>A0ABM9AW63</accession>
<dbReference type="RefSeq" id="WP_238808795.1">
    <property type="nucleotide sequence ID" value="NZ_CAKLPY010000009.1"/>
</dbReference>
<dbReference type="PANTHER" id="PTHR42784:SF1">
    <property type="entry name" value="PYRANOSE 2-OXIDASE"/>
    <property type="match status" value="1"/>
</dbReference>
<keyword evidence="9" id="KW-1185">Reference proteome</keyword>
<evidence type="ECO:0000259" key="6">
    <source>
        <dbReference type="Pfam" id="PF00732"/>
    </source>
</evidence>
<keyword evidence="3" id="KW-0285">Flavoprotein</keyword>
<evidence type="ECO:0000313" key="9">
    <source>
        <dbReference type="Proteomes" id="UP000837932"/>
    </source>
</evidence>
<keyword evidence="5 8" id="KW-0560">Oxidoreductase</keyword>
<keyword evidence="4" id="KW-0274">FAD</keyword>
<proteinExistence type="inferred from homology"/>
<dbReference type="Pfam" id="PF05199">
    <property type="entry name" value="GMC_oxred_C"/>
    <property type="match status" value="1"/>
</dbReference>
<dbReference type="Gene3D" id="3.50.50.60">
    <property type="entry name" value="FAD/NAD(P)-binding domain"/>
    <property type="match status" value="2"/>
</dbReference>
<dbReference type="GO" id="GO:0016491">
    <property type="term" value="F:oxidoreductase activity"/>
    <property type="evidence" value="ECO:0007669"/>
    <property type="project" value="UniProtKB-KW"/>
</dbReference>
<dbReference type="Pfam" id="PF00732">
    <property type="entry name" value="GMC_oxred_N"/>
    <property type="match status" value="1"/>
</dbReference>
<dbReference type="InterPro" id="IPR007867">
    <property type="entry name" value="GMC_OxRtase_C"/>
</dbReference>
<dbReference type="EC" id="1.1.1.400" evidence="8"/>
<evidence type="ECO:0000256" key="5">
    <source>
        <dbReference type="ARBA" id="ARBA00023002"/>
    </source>
</evidence>
<comment type="cofactor">
    <cofactor evidence="1">
        <name>FAD</name>
        <dbReference type="ChEBI" id="CHEBI:57692"/>
    </cofactor>
</comment>
<dbReference type="SUPFAM" id="SSF54373">
    <property type="entry name" value="FAD-linked reductases, C-terminal domain"/>
    <property type="match status" value="1"/>
</dbReference>
<dbReference type="SUPFAM" id="SSF51905">
    <property type="entry name" value="FAD/NAD(P)-binding domain"/>
    <property type="match status" value="1"/>
</dbReference>
<evidence type="ECO:0000256" key="3">
    <source>
        <dbReference type="ARBA" id="ARBA00022630"/>
    </source>
</evidence>
<organism evidence="8 9">
    <name type="scientific">Emticicia aquatica</name>
    <dbReference type="NCBI Taxonomy" id="1681835"/>
    <lineage>
        <taxon>Bacteria</taxon>
        <taxon>Pseudomonadati</taxon>
        <taxon>Bacteroidota</taxon>
        <taxon>Cytophagia</taxon>
        <taxon>Cytophagales</taxon>
        <taxon>Leadbetterellaceae</taxon>
        <taxon>Emticicia</taxon>
    </lineage>
</organism>